<protein>
    <submittedName>
        <fullName evidence="2">Cobalamin synthesis protein P47K</fullName>
    </submittedName>
</protein>
<dbReference type="SUPFAM" id="SSF52540">
    <property type="entry name" value="P-loop containing nucleoside triphosphate hydrolases"/>
    <property type="match status" value="1"/>
</dbReference>
<dbReference type="PANTHER" id="PTHR13748:SF62">
    <property type="entry name" value="COBW DOMAIN-CONTAINING PROTEIN"/>
    <property type="match status" value="1"/>
</dbReference>
<dbReference type="EMBL" id="DF820460">
    <property type="protein sequence ID" value="GAK54024.1"/>
    <property type="molecule type" value="Genomic_DNA"/>
</dbReference>
<evidence type="ECO:0000259" key="1">
    <source>
        <dbReference type="Pfam" id="PF02492"/>
    </source>
</evidence>
<name>A0A081BRJ3_9BACT</name>
<dbReference type="Proteomes" id="UP000030700">
    <property type="component" value="Unassembled WGS sequence"/>
</dbReference>
<dbReference type="PANTHER" id="PTHR13748">
    <property type="entry name" value="COBW-RELATED"/>
    <property type="match status" value="1"/>
</dbReference>
<dbReference type="Pfam" id="PF02492">
    <property type="entry name" value="cobW"/>
    <property type="match status" value="1"/>
</dbReference>
<dbReference type="GO" id="GO:0005737">
    <property type="term" value="C:cytoplasm"/>
    <property type="evidence" value="ECO:0007669"/>
    <property type="project" value="TreeGrafter"/>
</dbReference>
<dbReference type="AlphaFoldDB" id="A0A081BRJ3"/>
<organism evidence="2">
    <name type="scientific">Candidatus Moduliflexus flocculans</name>
    <dbReference type="NCBI Taxonomy" id="1499966"/>
    <lineage>
        <taxon>Bacteria</taxon>
        <taxon>Candidatus Moduliflexota</taxon>
        <taxon>Candidatus Moduliflexia</taxon>
        <taxon>Candidatus Moduliflexales</taxon>
        <taxon>Candidatus Moduliflexaceae</taxon>
    </lineage>
</organism>
<proteinExistence type="predicted"/>
<evidence type="ECO:0000313" key="2">
    <source>
        <dbReference type="EMBL" id="GAK54024.1"/>
    </source>
</evidence>
<reference evidence="2" key="1">
    <citation type="journal article" date="2015" name="PeerJ">
        <title>First genomic representation of candidate bacterial phylum KSB3 points to enhanced environmental sensing as a trigger of wastewater bulking.</title>
        <authorList>
            <person name="Sekiguchi Y."/>
            <person name="Ohashi A."/>
            <person name="Parks D.H."/>
            <person name="Yamauchi T."/>
            <person name="Tyson G.W."/>
            <person name="Hugenholtz P."/>
        </authorList>
    </citation>
    <scope>NUCLEOTIDE SEQUENCE [LARGE SCALE GENOMIC DNA]</scope>
</reference>
<sequence length="360" mass="39729">MNIYIVGGFLGSGKTTAIISAAKQLLRQGKRVGVVTNDQGKYLVDTAFVSLNDIPTVEVSGGCFCCNYDDLETHLEKLNADAAPDVIFAESVGSCADVVATVLKPLSTFRHIPYEQLVLTVFADSRLLLRRLRGLPLVFSDDVCYIFDKQLEEAGLIVMNKSDLLNAEDRTELEHLAQRHFPAASFRLQNSLESNSVSAWLHELETISRGFPEQSLEIDYARYGGGEAKLAWLDQDISFVVPPGQGRAALLLLIGAIIDALRRQNAPIGHVKFLAKGDTYEQKISFVTLAAPDWEEALPETPDTRFTLLINARVETEAQALRQLVRDAINHAAQQGEFAVQEGRISAFHPAMPRPTHRLT</sequence>
<evidence type="ECO:0000313" key="3">
    <source>
        <dbReference type="Proteomes" id="UP000030700"/>
    </source>
</evidence>
<keyword evidence="3" id="KW-1185">Reference proteome</keyword>
<dbReference type="InterPro" id="IPR051316">
    <property type="entry name" value="Zinc-reg_GTPase_activator"/>
</dbReference>
<dbReference type="InterPro" id="IPR027417">
    <property type="entry name" value="P-loop_NTPase"/>
</dbReference>
<dbReference type="STRING" id="1499966.U14_05301"/>
<dbReference type="InterPro" id="IPR003495">
    <property type="entry name" value="CobW/HypB/UreG_nucleotide-bd"/>
</dbReference>
<gene>
    <name evidence="2" type="ORF">U14_05301</name>
</gene>
<feature type="domain" description="CobW/HypB/UreG nucleotide-binding" evidence="1">
    <location>
        <begin position="3"/>
        <end position="182"/>
    </location>
</feature>
<dbReference type="Gene3D" id="3.40.50.300">
    <property type="entry name" value="P-loop containing nucleotide triphosphate hydrolases"/>
    <property type="match status" value="1"/>
</dbReference>
<dbReference type="HOGENOM" id="CLU_749321_0_0_0"/>
<accession>A0A081BRJ3</accession>